<dbReference type="RefSeq" id="XP_014154816.1">
    <property type="nucleotide sequence ID" value="XM_014299341.1"/>
</dbReference>
<sequence>MYIYSADSSGQAYLLERKEYTHATLDAGYIGQEQVMQSVKSMLKHRTYGLVRDTAT</sequence>
<feature type="non-terminal residue" evidence="1">
    <location>
        <position position="56"/>
    </location>
</feature>
<proteinExistence type="predicted"/>
<accession>A0A0L0FW79</accession>
<gene>
    <name evidence="1" type="ORF">SARC_06735</name>
</gene>
<protein>
    <submittedName>
        <fullName evidence="1">Uncharacterized protein</fullName>
    </submittedName>
</protein>
<organism evidence="1 2">
    <name type="scientific">Sphaeroforma arctica JP610</name>
    <dbReference type="NCBI Taxonomy" id="667725"/>
    <lineage>
        <taxon>Eukaryota</taxon>
        <taxon>Ichthyosporea</taxon>
        <taxon>Ichthyophonida</taxon>
        <taxon>Sphaeroforma</taxon>
    </lineage>
</organism>
<reference evidence="1 2" key="1">
    <citation type="submission" date="2011-02" db="EMBL/GenBank/DDBJ databases">
        <title>The Genome Sequence of Sphaeroforma arctica JP610.</title>
        <authorList>
            <consortium name="The Broad Institute Genome Sequencing Platform"/>
            <person name="Russ C."/>
            <person name="Cuomo C."/>
            <person name="Young S.K."/>
            <person name="Zeng Q."/>
            <person name="Gargeya S."/>
            <person name="Alvarado L."/>
            <person name="Berlin A."/>
            <person name="Chapman S.B."/>
            <person name="Chen Z."/>
            <person name="Freedman E."/>
            <person name="Gellesch M."/>
            <person name="Goldberg J."/>
            <person name="Griggs A."/>
            <person name="Gujja S."/>
            <person name="Heilman E."/>
            <person name="Heiman D."/>
            <person name="Howarth C."/>
            <person name="Mehta T."/>
            <person name="Neiman D."/>
            <person name="Pearson M."/>
            <person name="Roberts A."/>
            <person name="Saif S."/>
            <person name="Shea T."/>
            <person name="Shenoy N."/>
            <person name="Sisk P."/>
            <person name="Stolte C."/>
            <person name="Sykes S."/>
            <person name="White J."/>
            <person name="Yandava C."/>
            <person name="Burger G."/>
            <person name="Gray M.W."/>
            <person name="Holland P.W.H."/>
            <person name="King N."/>
            <person name="Lang F.B.F."/>
            <person name="Roger A.J."/>
            <person name="Ruiz-Trillo I."/>
            <person name="Haas B."/>
            <person name="Nusbaum C."/>
            <person name="Birren B."/>
        </authorList>
    </citation>
    <scope>NUCLEOTIDE SEQUENCE [LARGE SCALE GENOMIC DNA]</scope>
    <source>
        <strain evidence="1 2">JP610</strain>
    </source>
</reference>
<evidence type="ECO:0000313" key="2">
    <source>
        <dbReference type="Proteomes" id="UP000054560"/>
    </source>
</evidence>
<dbReference type="AlphaFoldDB" id="A0A0L0FW79"/>
<name>A0A0L0FW79_9EUKA</name>
<keyword evidence="2" id="KW-1185">Reference proteome</keyword>
<dbReference type="EMBL" id="KQ242090">
    <property type="protein sequence ID" value="KNC80914.1"/>
    <property type="molecule type" value="Genomic_DNA"/>
</dbReference>
<dbReference type="GeneID" id="25907239"/>
<evidence type="ECO:0000313" key="1">
    <source>
        <dbReference type="EMBL" id="KNC80914.1"/>
    </source>
</evidence>
<dbReference type="Proteomes" id="UP000054560">
    <property type="component" value="Unassembled WGS sequence"/>
</dbReference>